<dbReference type="GO" id="GO:0019825">
    <property type="term" value="F:oxygen binding"/>
    <property type="evidence" value="ECO:0007669"/>
    <property type="project" value="InterPro"/>
</dbReference>
<reference evidence="6" key="1">
    <citation type="submission" date="2020-05" db="EMBL/GenBank/DDBJ databases">
        <authorList>
            <person name="Chiriac C."/>
            <person name="Salcher M."/>
            <person name="Ghai R."/>
            <person name="Kavagutti S V."/>
        </authorList>
    </citation>
    <scope>NUCLEOTIDE SEQUENCE</scope>
</reference>
<dbReference type="Gene3D" id="1.10.490.10">
    <property type="entry name" value="Globins"/>
    <property type="match status" value="1"/>
</dbReference>
<dbReference type="PANTHER" id="PTHR47366">
    <property type="entry name" value="TWO-ON-TWO HEMOGLOBIN-3"/>
    <property type="match status" value="1"/>
</dbReference>
<dbReference type="SUPFAM" id="SSF46458">
    <property type="entry name" value="Globin-like"/>
    <property type="match status" value="1"/>
</dbReference>
<name>A0A6J6GFG5_9ZZZZ</name>
<keyword evidence="1" id="KW-0813">Transport</keyword>
<dbReference type="PANTHER" id="PTHR47366:SF1">
    <property type="entry name" value="TWO-ON-TWO HEMOGLOBIN-3"/>
    <property type="match status" value="1"/>
</dbReference>
<evidence type="ECO:0000313" key="6">
    <source>
        <dbReference type="EMBL" id="CAB4600036.1"/>
    </source>
</evidence>
<accession>A0A6J6GFG5</accession>
<keyword evidence="3" id="KW-0479">Metal-binding</keyword>
<dbReference type="Pfam" id="PF01152">
    <property type="entry name" value="Bac_globin"/>
    <property type="match status" value="1"/>
</dbReference>
<evidence type="ECO:0000256" key="3">
    <source>
        <dbReference type="ARBA" id="ARBA00022723"/>
    </source>
</evidence>
<comment type="similarity">
    <text evidence="5">Belongs to the truncated hemoglobin family. Group II subfamily.</text>
</comment>
<keyword evidence="4" id="KW-0408">Iron</keyword>
<evidence type="ECO:0000256" key="4">
    <source>
        <dbReference type="ARBA" id="ARBA00023004"/>
    </source>
</evidence>
<keyword evidence="2" id="KW-0349">Heme</keyword>
<dbReference type="GO" id="GO:0046872">
    <property type="term" value="F:metal ion binding"/>
    <property type="evidence" value="ECO:0007669"/>
    <property type="project" value="UniProtKB-KW"/>
</dbReference>
<dbReference type="EMBL" id="CAEZUP010000008">
    <property type="protein sequence ID" value="CAB4600036.1"/>
    <property type="molecule type" value="Genomic_DNA"/>
</dbReference>
<dbReference type="GO" id="GO:0020037">
    <property type="term" value="F:heme binding"/>
    <property type="evidence" value="ECO:0007669"/>
    <property type="project" value="InterPro"/>
</dbReference>
<dbReference type="InterPro" id="IPR044203">
    <property type="entry name" value="GlbO/GLB3-like"/>
</dbReference>
<evidence type="ECO:0000256" key="5">
    <source>
        <dbReference type="ARBA" id="ARBA00034496"/>
    </source>
</evidence>
<gene>
    <name evidence="6" type="ORF">UFOPK1835_00324</name>
</gene>
<dbReference type="AlphaFoldDB" id="A0A6J6GFG5"/>
<protein>
    <submittedName>
        <fullName evidence="6">Unannotated protein</fullName>
    </submittedName>
</protein>
<evidence type="ECO:0000256" key="2">
    <source>
        <dbReference type="ARBA" id="ARBA00022617"/>
    </source>
</evidence>
<dbReference type="GO" id="GO:0005344">
    <property type="term" value="F:oxygen carrier activity"/>
    <property type="evidence" value="ECO:0007669"/>
    <property type="project" value="InterPro"/>
</dbReference>
<dbReference type="InterPro" id="IPR001486">
    <property type="entry name" value="Hemoglobin_trunc"/>
</dbReference>
<dbReference type="InterPro" id="IPR009050">
    <property type="entry name" value="Globin-like_sf"/>
</dbReference>
<proteinExistence type="inferred from homology"/>
<sequence>MVKIPLEQPLFDRVDGVAFFERLVDRFYAAVVVDPYLGPLYPADDIDGARERLTLFLVQYWGGPTTYGDTRGHPRLRMRHAGFEIGEAEREAWFRHMAISVGVAFEAGEISEDDEARMLSYFAMAAAHMVNVAETD</sequence>
<evidence type="ECO:0000256" key="1">
    <source>
        <dbReference type="ARBA" id="ARBA00022448"/>
    </source>
</evidence>
<dbReference type="InterPro" id="IPR012292">
    <property type="entry name" value="Globin/Proto"/>
</dbReference>
<organism evidence="6">
    <name type="scientific">freshwater metagenome</name>
    <dbReference type="NCBI Taxonomy" id="449393"/>
    <lineage>
        <taxon>unclassified sequences</taxon>
        <taxon>metagenomes</taxon>
        <taxon>ecological metagenomes</taxon>
    </lineage>
</organism>